<gene>
    <name evidence="6" type="ORF">FHP88_01695</name>
</gene>
<reference evidence="6 7" key="1">
    <citation type="submission" date="2019-07" db="EMBL/GenBank/DDBJ databases">
        <title>The pathways for chlorine oxyanion respiration interact through the shared metabolite chlorate.</title>
        <authorList>
            <person name="Barnum T.P."/>
            <person name="Cheng Y."/>
            <person name="Hill K.A."/>
            <person name="Lucas L.N."/>
            <person name="Carlson H.K."/>
            <person name="Coates J.D."/>
        </authorList>
    </citation>
    <scope>NUCLEOTIDE SEQUENCE [LARGE SCALE GENOMIC DNA]</scope>
    <source>
        <strain evidence="6 7">BK-1</strain>
    </source>
</reference>
<dbReference type="RefSeq" id="WP_144357251.1">
    <property type="nucleotide sequence ID" value="NZ_VMNH01000003.1"/>
</dbReference>
<keyword evidence="2 4" id="KW-0238">DNA-binding</keyword>
<organism evidence="6 7">
    <name type="scientific">Sedimenticola selenatireducens</name>
    <dbReference type="NCBI Taxonomy" id="191960"/>
    <lineage>
        <taxon>Bacteria</taxon>
        <taxon>Pseudomonadati</taxon>
        <taxon>Pseudomonadota</taxon>
        <taxon>Gammaproteobacteria</taxon>
        <taxon>Chromatiales</taxon>
        <taxon>Sedimenticolaceae</taxon>
        <taxon>Sedimenticola</taxon>
    </lineage>
</organism>
<dbReference type="OrthoDB" id="5293556at2"/>
<feature type="domain" description="HTH tetR-type" evidence="5">
    <location>
        <begin position="11"/>
        <end position="71"/>
    </location>
</feature>
<dbReference type="PANTHER" id="PTHR30055:SF234">
    <property type="entry name" value="HTH-TYPE TRANSCRIPTIONAL REGULATOR BETI"/>
    <property type="match status" value="1"/>
</dbReference>
<keyword evidence="1" id="KW-0805">Transcription regulation</keyword>
<protein>
    <submittedName>
        <fullName evidence="6">TetR/AcrR family transcriptional regulator</fullName>
    </submittedName>
</protein>
<dbReference type="Pfam" id="PF17932">
    <property type="entry name" value="TetR_C_24"/>
    <property type="match status" value="1"/>
</dbReference>
<accession>A0A558DNZ2</accession>
<dbReference type="InterPro" id="IPR001647">
    <property type="entry name" value="HTH_TetR"/>
</dbReference>
<dbReference type="PANTHER" id="PTHR30055">
    <property type="entry name" value="HTH-TYPE TRANSCRIPTIONAL REGULATOR RUTR"/>
    <property type="match status" value="1"/>
</dbReference>
<dbReference type="AlphaFoldDB" id="A0A558DNZ2"/>
<name>A0A558DNZ2_9GAMM</name>
<dbReference type="GO" id="GO:0000976">
    <property type="term" value="F:transcription cis-regulatory region binding"/>
    <property type="evidence" value="ECO:0007669"/>
    <property type="project" value="TreeGrafter"/>
</dbReference>
<dbReference type="SUPFAM" id="SSF48498">
    <property type="entry name" value="Tetracyclin repressor-like, C-terminal domain"/>
    <property type="match status" value="1"/>
</dbReference>
<dbReference type="GO" id="GO:0003700">
    <property type="term" value="F:DNA-binding transcription factor activity"/>
    <property type="evidence" value="ECO:0007669"/>
    <property type="project" value="TreeGrafter"/>
</dbReference>
<proteinExistence type="predicted"/>
<keyword evidence="7" id="KW-1185">Reference proteome</keyword>
<comment type="caution">
    <text evidence="6">The sequence shown here is derived from an EMBL/GenBank/DDBJ whole genome shotgun (WGS) entry which is preliminary data.</text>
</comment>
<sequence length="201" mass="21958">MALHVKHLSGDKRRAITVETVIELAAEQNPNDITTAAIANRMGLSQGALFKHFPNKDAILSAVMEWVSKRLLSRVDKAVQSIASPTAALEAMFMAHVSFVAEHPGVPRMLFGELQHASDTAPKRMAQTLISHYRERIHKFIEAGKAEGELYSGLDNDAAVSLFVGSIQGLVMQSLLAGDVKKLAQEAPRVFNIYLRGIRSA</sequence>
<dbReference type="Pfam" id="PF00440">
    <property type="entry name" value="TetR_N"/>
    <property type="match status" value="1"/>
</dbReference>
<dbReference type="Gene3D" id="1.10.357.10">
    <property type="entry name" value="Tetracycline Repressor, domain 2"/>
    <property type="match status" value="1"/>
</dbReference>
<dbReference type="InterPro" id="IPR009057">
    <property type="entry name" value="Homeodomain-like_sf"/>
</dbReference>
<dbReference type="InterPro" id="IPR050109">
    <property type="entry name" value="HTH-type_TetR-like_transc_reg"/>
</dbReference>
<dbReference type="Proteomes" id="UP000316649">
    <property type="component" value="Unassembled WGS sequence"/>
</dbReference>
<dbReference type="EMBL" id="VMNH01000003">
    <property type="protein sequence ID" value="TVO78406.1"/>
    <property type="molecule type" value="Genomic_DNA"/>
</dbReference>
<evidence type="ECO:0000313" key="7">
    <source>
        <dbReference type="Proteomes" id="UP000316649"/>
    </source>
</evidence>
<dbReference type="InterPro" id="IPR041490">
    <property type="entry name" value="KstR2_TetR_C"/>
</dbReference>
<evidence type="ECO:0000256" key="3">
    <source>
        <dbReference type="ARBA" id="ARBA00023163"/>
    </source>
</evidence>
<dbReference type="SUPFAM" id="SSF46689">
    <property type="entry name" value="Homeodomain-like"/>
    <property type="match status" value="1"/>
</dbReference>
<evidence type="ECO:0000313" key="6">
    <source>
        <dbReference type="EMBL" id="TVO78406.1"/>
    </source>
</evidence>
<evidence type="ECO:0000256" key="1">
    <source>
        <dbReference type="ARBA" id="ARBA00023015"/>
    </source>
</evidence>
<feature type="DNA-binding region" description="H-T-H motif" evidence="4">
    <location>
        <begin position="34"/>
        <end position="53"/>
    </location>
</feature>
<keyword evidence="3" id="KW-0804">Transcription</keyword>
<dbReference type="PROSITE" id="PS50977">
    <property type="entry name" value="HTH_TETR_2"/>
    <property type="match status" value="1"/>
</dbReference>
<evidence type="ECO:0000259" key="5">
    <source>
        <dbReference type="PROSITE" id="PS50977"/>
    </source>
</evidence>
<dbReference type="InterPro" id="IPR036271">
    <property type="entry name" value="Tet_transcr_reg_TetR-rel_C_sf"/>
</dbReference>
<evidence type="ECO:0000256" key="4">
    <source>
        <dbReference type="PROSITE-ProRule" id="PRU00335"/>
    </source>
</evidence>
<evidence type="ECO:0000256" key="2">
    <source>
        <dbReference type="ARBA" id="ARBA00023125"/>
    </source>
</evidence>